<gene>
    <name evidence="3" type="ORF">FJY68_06840</name>
</gene>
<dbReference type="EMBL" id="VGIR01000034">
    <property type="protein sequence ID" value="MBM3331555.1"/>
    <property type="molecule type" value="Genomic_DNA"/>
</dbReference>
<organism evidence="3 4">
    <name type="scientific">candidate division WOR-3 bacterium</name>
    <dbReference type="NCBI Taxonomy" id="2052148"/>
    <lineage>
        <taxon>Bacteria</taxon>
        <taxon>Bacteria division WOR-3</taxon>
    </lineage>
</organism>
<dbReference type="Pfam" id="PF13205">
    <property type="entry name" value="Big_5"/>
    <property type="match status" value="1"/>
</dbReference>
<keyword evidence="1" id="KW-0732">Signal</keyword>
<accession>A0A937XI87</accession>
<evidence type="ECO:0000313" key="4">
    <source>
        <dbReference type="Proteomes" id="UP000779900"/>
    </source>
</evidence>
<dbReference type="AlphaFoldDB" id="A0A937XI87"/>
<evidence type="ECO:0000313" key="3">
    <source>
        <dbReference type="EMBL" id="MBM3331555.1"/>
    </source>
</evidence>
<sequence length="421" mass="46028">MRMTNDEFRMTSSRKRATDVRGPSRRVILVPLLVLAILGCRKLDNPLNPDTNLPLGTGAGNLPTVAQTEPAYRDELADDEPETTGIQATVVVAFSDYMDPDSVVKSAKVTNTSTGQVVTGLDVSYDADARRLYIRHLAWTANSAFLLTLSSSLARNRWGTSLDGNGNGKADGSPYDDALTTFYTQGSSANSCVPTRPPTIDYVDPDTVRMADTLIAVAVWFTSEMDTTTLVLSNFKLVRDDGAPVILTPFSVSPYHVTFMPAAGLSYGHRYTFTILESTVKGKAPANTPAYLLNLDTDYDGPEAAEPTLTSYFLCDTVAPPEVEAWDYADRVEFNFTVLMDTATLTPENVRVFDDLGYVPGSLVLTNDAPGNYTRVYYYFSRPLEGRLRAFVSRAVKSLVGVQLDGSGNGIGGEPWDDHWW</sequence>
<evidence type="ECO:0000259" key="2">
    <source>
        <dbReference type="Pfam" id="PF13205"/>
    </source>
</evidence>
<comment type="caution">
    <text evidence="3">The sequence shown here is derived from an EMBL/GenBank/DDBJ whole genome shotgun (WGS) entry which is preliminary data.</text>
</comment>
<dbReference type="Proteomes" id="UP000779900">
    <property type="component" value="Unassembled WGS sequence"/>
</dbReference>
<proteinExistence type="predicted"/>
<reference evidence="3" key="1">
    <citation type="submission" date="2019-03" db="EMBL/GenBank/DDBJ databases">
        <title>Lake Tanganyika Metagenome-Assembled Genomes (MAGs).</title>
        <authorList>
            <person name="Tran P."/>
        </authorList>
    </citation>
    <scope>NUCLEOTIDE SEQUENCE</scope>
    <source>
        <strain evidence="3">K_DeepCast_150m_m2_040</strain>
    </source>
</reference>
<name>A0A937XI87_UNCW3</name>
<dbReference type="InterPro" id="IPR032812">
    <property type="entry name" value="SbsA_Ig"/>
</dbReference>
<protein>
    <recommendedName>
        <fullName evidence="2">SbsA Ig-like domain-containing protein</fullName>
    </recommendedName>
</protein>
<evidence type="ECO:0000256" key="1">
    <source>
        <dbReference type="ARBA" id="ARBA00022729"/>
    </source>
</evidence>
<feature type="domain" description="SbsA Ig-like" evidence="2">
    <location>
        <begin position="195"/>
        <end position="287"/>
    </location>
</feature>